<sequence length="201" mass="23064">MATTTASHTQPASSPSPRRHRKKKQDDDPFYRLPSPSTSSSDLVPVASTERPRSDNEETETLFTRTILSPLRFITFLFSLYLVDRRNRAWRVSNSFLSPPKSFWTRFSPLSWLDPEPYQNPLDSSWQTDTSGGQPQHGANAKGRGTERWFTRKMHRKMGRMQLADALDLSQDVMLMLVGCVVVGLVMILYGIHWMGKGRFW</sequence>
<protein>
    <submittedName>
        <fullName evidence="1">Uncharacterized protein</fullName>
    </submittedName>
</protein>
<accession>A0ACC3D2P8</accession>
<evidence type="ECO:0000313" key="1">
    <source>
        <dbReference type="EMBL" id="KAK3060771.1"/>
    </source>
</evidence>
<gene>
    <name evidence="1" type="ORF">LTS18_007729</name>
</gene>
<proteinExistence type="predicted"/>
<organism evidence="1 2">
    <name type="scientific">Coniosporium uncinatum</name>
    <dbReference type="NCBI Taxonomy" id="93489"/>
    <lineage>
        <taxon>Eukaryota</taxon>
        <taxon>Fungi</taxon>
        <taxon>Dikarya</taxon>
        <taxon>Ascomycota</taxon>
        <taxon>Pezizomycotina</taxon>
        <taxon>Dothideomycetes</taxon>
        <taxon>Dothideomycetes incertae sedis</taxon>
        <taxon>Coniosporium</taxon>
    </lineage>
</organism>
<evidence type="ECO:0000313" key="2">
    <source>
        <dbReference type="Proteomes" id="UP001186974"/>
    </source>
</evidence>
<keyword evidence="2" id="KW-1185">Reference proteome</keyword>
<dbReference type="EMBL" id="JAWDJW010008302">
    <property type="protein sequence ID" value="KAK3060771.1"/>
    <property type="molecule type" value="Genomic_DNA"/>
</dbReference>
<reference evidence="1" key="1">
    <citation type="submission" date="2024-09" db="EMBL/GenBank/DDBJ databases">
        <title>Black Yeasts Isolated from many extreme environments.</title>
        <authorList>
            <person name="Coleine C."/>
            <person name="Stajich J.E."/>
            <person name="Selbmann L."/>
        </authorList>
    </citation>
    <scope>NUCLEOTIDE SEQUENCE</scope>
    <source>
        <strain evidence="1">CCFEE 5737</strain>
    </source>
</reference>
<name>A0ACC3D2P8_9PEZI</name>
<comment type="caution">
    <text evidence="1">The sequence shown here is derived from an EMBL/GenBank/DDBJ whole genome shotgun (WGS) entry which is preliminary data.</text>
</comment>
<dbReference type="Proteomes" id="UP001186974">
    <property type="component" value="Unassembled WGS sequence"/>
</dbReference>